<accession>A0ABR4HFA7</accession>
<comment type="caution">
    <text evidence="1">The sequence shown here is derived from an EMBL/GenBank/DDBJ whole genome shotgun (WGS) entry which is preliminary data.</text>
</comment>
<name>A0ABR4HFA7_9EURO</name>
<sequence>MVVSGACHYAKDRPSFITYRPVCKDIKDDSPFSPTRIFVAGIGTVELSVRSSPEKNAPTRTLVLDQVLHIPSALSNGFNMTGYHYHYGGAAGVLQAKDADGHPFWHAEEFCGLGKLVLAGNPQGLSYSKEGKYYALSSYISPEDIKRS</sequence>
<reference evidence="1 2" key="1">
    <citation type="submission" date="2024-07" db="EMBL/GenBank/DDBJ databases">
        <title>Section-level genome sequencing and comparative genomics of Aspergillus sections Usti and Cavernicolus.</title>
        <authorList>
            <consortium name="Lawrence Berkeley National Laboratory"/>
            <person name="Nybo J.L."/>
            <person name="Vesth T.C."/>
            <person name="Theobald S."/>
            <person name="Frisvad J.C."/>
            <person name="Larsen T.O."/>
            <person name="Kjaerboelling I."/>
            <person name="Rothschild-Mancinelli K."/>
            <person name="Lyhne E.K."/>
            <person name="Kogle M.E."/>
            <person name="Barry K."/>
            <person name="Clum A."/>
            <person name="Na H."/>
            <person name="Ledsgaard L."/>
            <person name="Lin J."/>
            <person name="Lipzen A."/>
            <person name="Kuo A."/>
            <person name="Riley R."/>
            <person name="Mondo S."/>
            <person name="LaButti K."/>
            <person name="Haridas S."/>
            <person name="Pangalinan J."/>
            <person name="Salamov A.A."/>
            <person name="Simmons B.A."/>
            <person name="Magnuson J.K."/>
            <person name="Chen J."/>
            <person name="Drula E."/>
            <person name="Henrissat B."/>
            <person name="Wiebenga A."/>
            <person name="Lubbers R.J."/>
            <person name="Gomes A.C."/>
            <person name="Makela M.R."/>
            <person name="Stajich J."/>
            <person name="Grigoriev I.V."/>
            <person name="Mortensen U.H."/>
            <person name="De vries R.P."/>
            <person name="Baker S.E."/>
            <person name="Andersen M.R."/>
        </authorList>
    </citation>
    <scope>NUCLEOTIDE SEQUENCE [LARGE SCALE GENOMIC DNA]</scope>
    <source>
        <strain evidence="1 2">CBS 600.67</strain>
    </source>
</reference>
<keyword evidence="2" id="KW-1185">Reference proteome</keyword>
<dbReference type="Proteomes" id="UP001610335">
    <property type="component" value="Unassembled WGS sequence"/>
</dbReference>
<evidence type="ECO:0000313" key="2">
    <source>
        <dbReference type="Proteomes" id="UP001610335"/>
    </source>
</evidence>
<evidence type="ECO:0000313" key="1">
    <source>
        <dbReference type="EMBL" id="KAL2814091.1"/>
    </source>
</evidence>
<dbReference type="PANTHER" id="PTHR40628">
    <property type="entry name" value="CHROMO DOMAIN-CONTAINING PROTEIN"/>
    <property type="match status" value="1"/>
</dbReference>
<organism evidence="1 2">
    <name type="scientific">Aspergillus cavernicola</name>
    <dbReference type="NCBI Taxonomy" id="176166"/>
    <lineage>
        <taxon>Eukaryota</taxon>
        <taxon>Fungi</taxon>
        <taxon>Dikarya</taxon>
        <taxon>Ascomycota</taxon>
        <taxon>Pezizomycotina</taxon>
        <taxon>Eurotiomycetes</taxon>
        <taxon>Eurotiomycetidae</taxon>
        <taxon>Eurotiales</taxon>
        <taxon>Aspergillaceae</taxon>
        <taxon>Aspergillus</taxon>
        <taxon>Aspergillus subgen. Nidulantes</taxon>
    </lineage>
</organism>
<protein>
    <recommendedName>
        <fullName evidence="3">YHYH domain-containing protein</fullName>
    </recommendedName>
</protein>
<gene>
    <name evidence="1" type="ORF">BDW59DRAFT_178067</name>
</gene>
<evidence type="ECO:0008006" key="3">
    <source>
        <dbReference type="Google" id="ProtNLM"/>
    </source>
</evidence>
<dbReference type="PANTHER" id="PTHR40628:SF1">
    <property type="entry name" value="CHROMO DOMAIN-CONTAINING PROTEIN"/>
    <property type="match status" value="1"/>
</dbReference>
<dbReference type="EMBL" id="JBFXLS010000131">
    <property type="protein sequence ID" value="KAL2814091.1"/>
    <property type="molecule type" value="Genomic_DNA"/>
</dbReference>
<proteinExistence type="predicted"/>